<protein>
    <submittedName>
        <fullName evidence="1">Uncharacterized protein</fullName>
    </submittedName>
</protein>
<evidence type="ECO:0000313" key="1">
    <source>
        <dbReference type="EMBL" id="TWT32455.1"/>
    </source>
</evidence>
<name>A0A5C5V431_9BACT</name>
<gene>
    <name evidence="1" type="ORF">KOR34_42180</name>
</gene>
<keyword evidence="2" id="KW-1185">Reference proteome</keyword>
<organism evidence="1 2">
    <name type="scientific">Posidoniimonas corsicana</name>
    <dbReference type="NCBI Taxonomy" id="1938618"/>
    <lineage>
        <taxon>Bacteria</taxon>
        <taxon>Pseudomonadati</taxon>
        <taxon>Planctomycetota</taxon>
        <taxon>Planctomycetia</taxon>
        <taxon>Pirellulales</taxon>
        <taxon>Lacipirellulaceae</taxon>
        <taxon>Posidoniimonas</taxon>
    </lineage>
</organism>
<proteinExistence type="predicted"/>
<sequence length="134" mass="14625">MVSCIELHDSVVTACEVLNRESRMHFAYAVLHRSLGADGIDRGEVYSLSLDVILGDASIVRPFAALPTTLSDGVARIGDTVYEGRLPYPLDQQRAIVDLELWDDRGNLIRIVAQSIAVQARSVEVYVEDLPGAG</sequence>
<reference evidence="1 2" key="1">
    <citation type="submission" date="2019-02" db="EMBL/GenBank/DDBJ databases">
        <title>Deep-cultivation of Planctomycetes and their phenomic and genomic characterization uncovers novel biology.</title>
        <authorList>
            <person name="Wiegand S."/>
            <person name="Jogler M."/>
            <person name="Boedeker C."/>
            <person name="Pinto D."/>
            <person name="Vollmers J."/>
            <person name="Rivas-Marin E."/>
            <person name="Kohn T."/>
            <person name="Peeters S.H."/>
            <person name="Heuer A."/>
            <person name="Rast P."/>
            <person name="Oberbeckmann S."/>
            <person name="Bunk B."/>
            <person name="Jeske O."/>
            <person name="Meyerdierks A."/>
            <person name="Storesund J.E."/>
            <person name="Kallscheuer N."/>
            <person name="Luecker S."/>
            <person name="Lage O.M."/>
            <person name="Pohl T."/>
            <person name="Merkel B.J."/>
            <person name="Hornburger P."/>
            <person name="Mueller R.-W."/>
            <person name="Bruemmer F."/>
            <person name="Labrenz M."/>
            <person name="Spormann A.M."/>
            <person name="Op Den Camp H."/>
            <person name="Overmann J."/>
            <person name="Amann R."/>
            <person name="Jetten M.S.M."/>
            <person name="Mascher T."/>
            <person name="Medema M.H."/>
            <person name="Devos D.P."/>
            <person name="Kaster A.-K."/>
            <person name="Ovreas L."/>
            <person name="Rohde M."/>
            <person name="Galperin M.Y."/>
            <person name="Jogler C."/>
        </authorList>
    </citation>
    <scope>NUCLEOTIDE SEQUENCE [LARGE SCALE GENOMIC DNA]</scope>
    <source>
        <strain evidence="1 2">KOR34</strain>
    </source>
</reference>
<evidence type="ECO:0000313" key="2">
    <source>
        <dbReference type="Proteomes" id="UP000316714"/>
    </source>
</evidence>
<comment type="caution">
    <text evidence="1">The sequence shown here is derived from an EMBL/GenBank/DDBJ whole genome shotgun (WGS) entry which is preliminary data.</text>
</comment>
<dbReference type="AlphaFoldDB" id="A0A5C5V431"/>
<dbReference type="Proteomes" id="UP000316714">
    <property type="component" value="Unassembled WGS sequence"/>
</dbReference>
<dbReference type="EMBL" id="SIHJ01000003">
    <property type="protein sequence ID" value="TWT32455.1"/>
    <property type="molecule type" value="Genomic_DNA"/>
</dbReference>
<accession>A0A5C5V431</accession>